<dbReference type="PANTHER" id="PTHR42951">
    <property type="entry name" value="METALLO-BETA-LACTAMASE DOMAIN-CONTAINING"/>
    <property type="match status" value="1"/>
</dbReference>
<dbReference type="SUPFAM" id="SSF56281">
    <property type="entry name" value="Metallo-hydrolase/oxidoreductase"/>
    <property type="match status" value="1"/>
</dbReference>
<dbReference type="CDD" id="cd16282">
    <property type="entry name" value="metallo-hydrolase-like_MBL-fold"/>
    <property type="match status" value="1"/>
</dbReference>
<evidence type="ECO:0000259" key="1">
    <source>
        <dbReference type="SMART" id="SM00849"/>
    </source>
</evidence>
<gene>
    <name evidence="2" type="ORF">MNBD_GAMMA21-1817</name>
</gene>
<feature type="domain" description="Metallo-beta-lactamase" evidence="1">
    <location>
        <begin position="52"/>
        <end position="237"/>
    </location>
</feature>
<name>A0A3B0ZXT1_9ZZZZ</name>
<sequence>MRSMLFILLISLMPLASSAPSKRIDIQKVTDNVYALVGQRGPMSKWNFGTNATFGVVVTDQGVVLIDSGASDKAARYIHQSIQEITDKPVVLVINTGSEDLRWLGNTYFKSLGAKIITSQRALEHQHARSSELLSRLDTFIFPEFSAGTTDTYADETFTQQKKLVVGSTTLILNYAGPAYMPGDFYVWLPDQKVVFSGNIISTERMLAVARESNTSSWMNVFREIEDLNPRYIIPGHGHATDIKTARADTYTFLQLLRKSVKTFIEQGGQIENVSSLKEYPLSPYERLIGYDMLLGRNALHVYMELEWE</sequence>
<dbReference type="AlphaFoldDB" id="A0A3B0ZXT1"/>
<dbReference type="SMART" id="SM00849">
    <property type="entry name" value="Lactamase_B"/>
    <property type="match status" value="1"/>
</dbReference>
<reference evidence="2" key="1">
    <citation type="submission" date="2018-06" db="EMBL/GenBank/DDBJ databases">
        <authorList>
            <person name="Zhirakovskaya E."/>
        </authorList>
    </citation>
    <scope>NUCLEOTIDE SEQUENCE</scope>
</reference>
<organism evidence="2">
    <name type="scientific">hydrothermal vent metagenome</name>
    <dbReference type="NCBI Taxonomy" id="652676"/>
    <lineage>
        <taxon>unclassified sequences</taxon>
        <taxon>metagenomes</taxon>
        <taxon>ecological metagenomes</taxon>
    </lineage>
</organism>
<dbReference type="Gene3D" id="3.60.15.10">
    <property type="entry name" value="Ribonuclease Z/Hydroxyacylglutathione hydrolase-like"/>
    <property type="match status" value="1"/>
</dbReference>
<accession>A0A3B0ZXT1</accession>
<dbReference type="InterPro" id="IPR001279">
    <property type="entry name" value="Metallo-B-lactamas"/>
</dbReference>
<proteinExistence type="predicted"/>
<dbReference type="InterPro" id="IPR036866">
    <property type="entry name" value="RibonucZ/Hydroxyglut_hydro"/>
</dbReference>
<dbReference type="InterPro" id="IPR050855">
    <property type="entry name" value="NDM-1-like"/>
</dbReference>
<protein>
    <recommendedName>
        <fullName evidence="1">Metallo-beta-lactamase domain-containing protein</fullName>
    </recommendedName>
</protein>
<evidence type="ECO:0000313" key="2">
    <source>
        <dbReference type="EMBL" id="VAW90739.1"/>
    </source>
</evidence>
<dbReference type="PANTHER" id="PTHR42951:SF4">
    <property type="entry name" value="ACYL-COENZYME A THIOESTERASE MBLAC2"/>
    <property type="match status" value="1"/>
</dbReference>
<dbReference type="Pfam" id="PF00753">
    <property type="entry name" value="Lactamase_B"/>
    <property type="match status" value="1"/>
</dbReference>
<dbReference type="EMBL" id="UOFR01000003">
    <property type="protein sequence ID" value="VAW90739.1"/>
    <property type="molecule type" value="Genomic_DNA"/>
</dbReference>